<dbReference type="EMBL" id="PGUV01000007">
    <property type="protein sequence ID" value="PLS07663.1"/>
    <property type="molecule type" value="Genomic_DNA"/>
</dbReference>
<gene>
    <name evidence="1" type="ORF">CUU63_10250</name>
</gene>
<accession>A0A9Q6F249</accession>
<organism evidence="1 2">
    <name type="scientific">Bacillus halotolerans</name>
    <dbReference type="NCBI Taxonomy" id="260554"/>
    <lineage>
        <taxon>Bacteria</taxon>
        <taxon>Bacillati</taxon>
        <taxon>Bacillota</taxon>
        <taxon>Bacilli</taxon>
        <taxon>Bacillales</taxon>
        <taxon>Bacillaceae</taxon>
        <taxon>Bacillus</taxon>
    </lineage>
</organism>
<reference evidence="1 2" key="1">
    <citation type="submission" date="2017-12" db="EMBL/GenBank/DDBJ databases">
        <title>Comparative Functional Genomics of Dry Heat Resistant strains isolated from the Viking Spacecraft.</title>
        <authorList>
            <person name="Seuylemezian A."/>
            <person name="Cooper K."/>
            <person name="Vaishampayan P."/>
        </authorList>
    </citation>
    <scope>NUCLEOTIDE SEQUENCE [LARGE SCALE GENOMIC DNA]</scope>
    <source>
        <strain evidence="1 2">V48-19</strain>
    </source>
</reference>
<protein>
    <submittedName>
        <fullName evidence="1">Uncharacterized protein</fullName>
    </submittedName>
</protein>
<dbReference type="Proteomes" id="UP000234803">
    <property type="component" value="Unassembled WGS sequence"/>
</dbReference>
<evidence type="ECO:0000313" key="2">
    <source>
        <dbReference type="Proteomes" id="UP000234803"/>
    </source>
</evidence>
<name>A0A9Q6F249_9BACI</name>
<comment type="caution">
    <text evidence="1">The sequence shown here is derived from an EMBL/GenBank/DDBJ whole genome shotgun (WGS) entry which is preliminary data.</text>
</comment>
<evidence type="ECO:0000313" key="1">
    <source>
        <dbReference type="EMBL" id="PLS07663.1"/>
    </source>
</evidence>
<sequence>MECTKCREHIGGIVFYIRITDEKEYKEFPVHKECGEELQKKCLEHCRDMKLEKTLIFLKLYLE</sequence>
<proteinExistence type="predicted"/>
<dbReference type="AlphaFoldDB" id="A0A9Q6F249"/>